<feature type="transmembrane region" description="Helical" evidence="6">
    <location>
        <begin position="171"/>
        <end position="191"/>
    </location>
</feature>
<dbReference type="InterPro" id="IPR036458">
    <property type="entry name" value="Na:dicarbo_symporter_sf"/>
</dbReference>
<evidence type="ECO:0000256" key="3">
    <source>
        <dbReference type="ARBA" id="ARBA00022692"/>
    </source>
</evidence>
<evidence type="ECO:0000313" key="8">
    <source>
        <dbReference type="Proteomes" id="UP001595797"/>
    </source>
</evidence>
<evidence type="ECO:0000256" key="2">
    <source>
        <dbReference type="ARBA" id="ARBA00022448"/>
    </source>
</evidence>
<evidence type="ECO:0000256" key="1">
    <source>
        <dbReference type="ARBA" id="ARBA00004141"/>
    </source>
</evidence>
<dbReference type="Pfam" id="PF00375">
    <property type="entry name" value="SDF"/>
    <property type="match status" value="1"/>
</dbReference>
<evidence type="ECO:0000256" key="5">
    <source>
        <dbReference type="ARBA" id="ARBA00023136"/>
    </source>
</evidence>
<feature type="transmembrane region" description="Helical" evidence="6">
    <location>
        <begin position="274"/>
        <end position="302"/>
    </location>
</feature>
<evidence type="ECO:0000256" key="6">
    <source>
        <dbReference type="SAM" id="Phobius"/>
    </source>
</evidence>
<dbReference type="InterPro" id="IPR001991">
    <property type="entry name" value="Na-dicarboxylate_symporter"/>
</dbReference>
<evidence type="ECO:0000256" key="4">
    <source>
        <dbReference type="ARBA" id="ARBA00022989"/>
    </source>
</evidence>
<dbReference type="RefSeq" id="WP_277550225.1">
    <property type="nucleotide sequence ID" value="NZ_JARAMH010000003.1"/>
</dbReference>
<feature type="transmembrane region" description="Helical" evidence="6">
    <location>
        <begin position="41"/>
        <end position="61"/>
    </location>
</feature>
<keyword evidence="2" id="KW-0813">Transport</keyword>
<evidence type="ECO:0000313" key="7">
    <source>
        <dbReference type="EMBL" id="MFC4903462.1"/>
    </source>
</evidence>
<name>A0ABV9THN3_9MICC</name>
<comment type="subcellular location">
    <subcellularLocation>
        <location evidence="1">Membrane</location>
        <topology evidence="1">Multi-pass membrane protein</topology>
    </subcellularLocation>
</comment>
<accession>A0ABV9THN3</accession>
<dbReference type="PANTHER" id="PTHR42865">
    <property type="entry name" value="PROTON/GLUTAMATE-ASPARTATE SYMPORTER"/>
    <property type="match status" value="1"/>
</dbReference>
<keyword evidence="3 6" id="KW-0812">Transmembrane</keyword>
<dbReference type="SUPFAM" id="SSF118215">
    <property type="entry name" value="Proton glutamate symport protein"/>
    <property type="match status" value="1"/>
</dbReference>
<keyword evidence="4 6" id="KW-1133">Transmembrane helix</keyword>
<reference evidence="8" key="1">
    <citation type="journal article" date="2019" name="Int. J. Syst. Evol. Microbiol.">
        <title>The Global Catalogue of Microorganisms (GCM) 10K type strain sequencing project: providing services to taxonomists for standard genome sequencing and annotation.</title>
        <authorList>
            <consortium name="The Broad Institute Genomics Platform"/>
            <consortium name="The Broad Institute Genome Sequencing Center for Infectious Disease"/>
            <person name="Wu L."/>
            <person name="Ma J."/>
        </authorList>
    </citation>
    <scope>NUCLEOTIDE SEQUENCE [LARGE SCALE GENOMIC DNA]</scope>
    <source>
        <strain evidence="8">CGMCC 4.6946</strain>
    </source>
</reference>
<keyword evidence="8" id="KW-1185">Reference proteome</keyword>
<feature type="transmembrane region" description="Helical" evidence="6">
    <location>
        <begin position="12"/>
        <end position="29"/>
    </location>
</feature>
<proteinExistence type="predicted"/>
<keyword evidence="5 6" id="KW-0472">Membrane</keyword>
<protein>
    <submittedName>
        <fullName evidence="7">Dicarboxylate/amino acid:cation symporter</fullName>
    </submittedName>
</protein>
<organism evidence="7 8">
    <name type="scientific">Kocuria oceani</name>
    <dbReference type="NCBI Taxonomy" id="988827"/>
    <lineage>
        <taxon>Bacteria</taxon>
        <taxon>Bacillati</taxon>
        <taxon>Actinomycetota</taxon>
        <taxon>Actinomycetes</taxon>
        <taxon>Micrococcales</taxon>
        <taxon>Micrococcaceae</taxon>
        <taxon>Kocuria</taxon>
    </lineage>
</organism>
<feature type="transmembrane region" description="Helical" evidence="6">
    <location>
        <begin position="314"/>
        <end position="342"/>
    </location>
</feature>
<dbReference type="PANTHER" id="PTHR42865:SF8">
    <property type="entry name" value="SERINE_THREONINE TRANSPORTER SSTT"/>
    <property type="match status" value="1"/>
</dbReference>
<dbReference type="PROSITE" id="PS51257">
    <property type="entry name" value="PROKAR_LIPOPROTEIN"/>
    <property type="match status" value="1"/>
</dbReference>
<dbReference type="Proteomes" id="UP001595797">
    <property type="component" value="Unassembled WGS sequence"/>
</dbReference>
<comment type="caution">
    <text evidence="7">The sequence shown here is derived from an EMBL/GenBank/DDBJ whole genome shotgun (WGS) entry which is preliminary data.</text>
</comment>
<sequence length="410" mass="42974">MTKKPLTSHLLVRVLLGIVLGIACGLFFPEPLARVFLTFNGLFSAFLGFIVPLLILGLVTPAIADLGRGAGKWLGITAGIAYASTVFSGVLAYLVARGSYPWLLGGQQDVNPLANPEESALTGYFVVEMEPVFGVMTALLLSFCLGVGITLIPGDTLHRAMDDLRRIIMRIVELVIIPLLPVYIFGMFLGLTMNGQIAAVISTFFKVVLLALVLTIVLLLVQYGIAGAYARRNPLVLLKNMLPAYATALGTSSSAASIPVTLKCAEANGVSKPVAGFAVPLCATIHLAGSTMKIVLFSLAIMTITGMPVDNLTYLGFILMLGITMVAAPGVPGGAIMAAVGIMQSMLGFDETAVGLMIATYIAIDSFGTATNVTGDGAIAVVVDKLVGRRSDVAEIDTEPDDARVLVPGR</sequence>
<gene>
    <name evidence="7" type="ORF">ACFPCS_07775</name>
</gene>
<dbReference type="Gene3D" id="1.10.3860.10">
    <property type="entry name" value="Sodium:dicarboxylate symporter"/>
    <property type="match status" value="1"/>
</dbReference>
<dbReference type="EMBL" id="JBHSIW010000008">
    <property type="protein sequence ID" value="MFC4903462.1"/>
    <property type="molecule type" value="Genomic_DNA"/>
</dbReference>
<feature type="transmembrane region" description="Helical" evidence="6">
    <location>
        <begin position="132"/>
        <end position="151"/>
    </location>
</feature>
<feature type="transmembrane region" description="Helical" evidence="6">
    <location>
        <begin position="73"/>
        <end position="96"/>
    </location>
</feature>
<feature type="transmembrane region" description="Helical" evidence="6">
    <location>
        <begin position="197"/>
        <end position="221"/>
    </location>
</feature>